<accession>A0A9P6ARD2</accession>
<dbReference type="Proteomes" id="UP000886523">
    <property type="component" value="Unassembled WGS sequence"/>
</dbReference>
<evidence type="ECO:0000256" key="1">
    <source>
        <dbReference type="SAM" id="MobiDB-lite"/>
    </source>
</evidence>
<gene>
    <name evidence="2" type="ORF">BS47DRAFT_1364687</name>
</gene>
<sequence>MPTQCHPPNKHRPNGHPPNKTAHTTPAKAGHCLNQKPLDEHMPNEPPSQTTICRTNPRPMKTRRTKTHQPHTRCGGHCLNEPPLPNGNPPNEQPPNEDLPNQNPPNEGPTRTTHPLRRATI</sequence>
<keyword evidence="3" id="KW-1185">Reference proteome</keyword>
<feature type="compositionally biased region" description="Pro residues" evidence="1">
    <location>
        <begin position="82"/>
        <end position="93"/>
    </location>
</feature>
<evidence type="ECO:0000313" key="3">
    <source>
        <dbReference type="Proteomes" id="UP000886523"/>
    </source>
</evidence>
<evidence type="ECO:0000313" key="2">
    <source>
        <dbReference type="EMBL" id="KAF9510299.1"/>
    </source>
</evidence>
<proteinExistence type="predicted"/>
<comment type="caution">
    <text evidence="2">The sequence shown here is derived from an EMBL/GenBank/DDBJ whole genome shotgun (WGS) entry which is preliminary data.</text>
</comment>
<feature type="region of interest" description="Disordered" evidence="1">
    <location>
        <begin position="1"/>
        <end position="121"/>
    </location>
</feature>
<feature type="compositionally biased region" description="Basic residues" evidence="1">
    <location>
        <begin position="60"/>
        <end position="71"/>
    </location>
</feature>
<name>A0A9P6ARD2_9AGAM</name>
<dbReference type="AlphaFoldDB" id="A0A9P6ARD2"/>
<reference evidence="2" key="1">
    <citation type="journal article" date="2020" name="Nat. Commun.">
        <title>Large-scale genome sequencing of mycorrhizal fungi provides insights into the early evolution of symbiotic traits.</title>
        <authorList>
            <person name="Miyauchi S."/>
            <person name="Kiss E."/>
            <person name="Kuo A."/>
            <person name="Drula E."/>
            <person name="Kohler A."/>
            <person name="Sanchez-Garcia M."/>
            <person name="Morin E."/>
            <person name="Andreopoulos B."/>
            <person name="Barry K.W."/>
            <person name="Bonito G."/>
            <person name="Buee M."/>
            <person name="Carver A."/>
            <person name="Chen C."/>
            <person name="Cichocki N."/>
            <person name="Clum A."/>
            <person name="Culley D."/>
            <person name="Crous P.W."/>
            <person name="Fauchery L."/>
            <person name="Girlanda M."/>
            <person name="Hayes R.D."/>
            <person name="Keri Z."/>
            <person name="LaButti K."/>
            <person name="Lipzen A."/>
            <person name="Lombard V."/>
            <person name="Magnuson J."/>
            <person name="Maillard F."/>
            <person name="Murat C."/>
            <person name="Nolan M."/>
            <person name="Ohm R.A."/>
            <person name="Pangilinan J."/>
            <person name="Pereira M.F."/>
            <person name="Perotto S."/>
            <person name="Peter M."/>
            <person name="Pfister S."/>
            <person name="Riley R."/>
            <person name="Sitrit Y."/>
            <person name="Stielow J.B."/>
            <person name="Szollosi G."/>
            <person name="Zifcakova L."/>
            <person name="Stursova M."/>
            <person name="Spatafora J.W."/>
            <person name="Tedersoo L."/>
            <person name="Vaario L.M."/>
            <person name="Yamada A."/>
            <person name="Yan M."/>
            <person name="Wang P."/>
            <person name="Xu J."/>
            <person name="Bruns T."/>
            <person name="Baldrian P."/>
            <person name="Vilgalys R."/>
            <person name="Dunand C."/>
            <person name="Henrissat B."/>
            <person name="Grigoriev I.V."/>
            <person name="Hibbett D."/>
            <person name="Nagy L.G."/>
            <person name="Martin F.M."/>
        </authorList>
    </citation>
    <scope>NUCLEOTIDE SEQUENCE</scope>
    <source>
        <strain evidence="2">UP504</strain>
    </source>
</reference>
<organism evidence="2 3">
    <name type="scientific">Hydnum rufescens UP504</name>
    <dbReference type="NCBI Taxonomy" id="1448309"/>
    <lineage>
        <taxon>Eukaryota</taxon>
        <taxon>Fungi</taxon>
        <taxon>Dikarya</taxon>
        <taxon>Basidiomycota</taxon>
        <taxon>Agaricomycotina</taxon>
        <taxon>Agaricomycetes</taxon>
        <taxon>Cantharellales</taxon>
        <taxon>Hydnaceae</taxon>
        <taxon>Hydnum</taxon>
    </lineage>
</organism>
<protein>
    <submittedName>
        <fullName evidence="2">Uncharacterized protein</fullName>
    </submittedName>
</protein>
<dbReference type="EMBL" id="MU129019">
    <property type="protein sequence ID" value="KAF9510299.1"/>
    <property type="molecule type" value="Genomic_DNA"/>
</dbReference>